<evidence type="ECO:0000313" key="2">
    <source>
        <dbReference type="EMBL" id="EED86972.1"/>
    </source>
</evidence>
<dbReference type="KEGG" id="tps:THAPSDRAFT_25108"/>
<dbReference type="Proteomes" id="UP000001449">
    <property type="component" value="Chromosome 16"/>
</dbReference>
<dbReference type="HOGENOM" id="CLU_487942_0_0_1"/>
<feature type="region of interest" description="Disordered" evidence="1">
    <location>
        <begin position="379"/>
        <end position="437"/>
    </location>
</feature>
<dbReference type="OMA" id="QNCEVIS"/>
<sequence>MNIMPVKTSSNDNDKNCSSASTPASTFAPRTTIRKEKGEQNLFHYLNSLCLPLGLLSTIYKVYNSMDSRIFLIENSKIMGEMDSHVMRASQNCEVISRTDGVSRWSELSQTIEFHTKMAARCWIPTKFWLVNDPHTPTVPQRFGLCWSHPKQLEAEREQVCRILKQIKDGGPETLAEKRNPLVNQVRKIEKFLAPEASRISARGKFVSVVICTSGEPTDEDGKKGKETMEFYNALDTKLDCDVLDDFWGEAMEVYLHNPWLTYGIGLHRLREAGLATDLMDELDEKQLSINQIYDFCTEMFICQSEAKAGNMLPHPLKDWTAFMDRLEQLMKPEKPQWNPVKKRQTPWIDLKKLDSLYGRSKNKKMPMPAMRRRASCVESRSVDPSASSAPASSTCRPKRHTVMGRRASETDAFNAKEEYQKQKRVSPSPPSAPIRHQQIISDAPPSNLIQVLQRWSHQAPTYRTLHPLQKLLVTVPAIFPPHNKHVEDHKYFVKWKVFSEDAFDDNDSDEELKDLLKRAVRKARFYLHPDRIPSDLTESQALLFKTVWGVISEAATVL</sequence>
<organism evidence="2 3">
    <name type="scientific">Thalassiosira pseudonana</name>
    <name type="common">Marine diatom</name>
    <name type="synonym">Cyclotella nana</name>
    <dbReference type="NCBI Taxonomy" id="35128"/>
    <lineage>
        <taxon>Eukaryota</taxon>
        <taxon>Sar</taxon>
        <taxon>Stramenopiles</taxon>
        <taxon>Ochrophyta</taxon>
        <taxon>Bacillariophyta</taxon>
        <taxon>Coscinodiscophyceae</taxon>
        <taxon>Thalassiosirophycidae</taxon>
        <taxon>Thalassiosirales</taxon>
        <taxon>Thalassiosiraceae</taxon>
        <taxon>Thalassiosira</taxon>
    </lineage>
</organism>
<dbReference type="EMBL" id="DS999417">
    <property type="protein sequence ID" value="EED86972.1"/>
    <property type="molecule type" value="Genomic_DNA"/>
</dbReference>
<accession>B8LCE5</accession>
<dbReference type="InParanoid" id="B8LCE5"/>
<feature type="compositionally biased region" description="Low complexity" evidence="1">
    <location>
        <begin position="385"/>
        <end position="394"/>
    </location>
</feature>
<reference evidence="2 3" key="2">
    <citation type="journal article" date="2008" name="Nature">
        <title>The Phaeodactylum genome reveals the evolutionary history of diatom genomes.</title>
        <authorList>
            <person name="Bowler C."/>
            <person name="Allen A.E."/>
            <person name="Badger J.H."/>
            <person name="Grimwood J."/>
            <person name="Jabbari K."/>
            <person name="Kuo A."/>
            <person name="Maheswari U."/>
            <person name="Martens C."/>
            <person name="Maumus F."/>
            <person name="Otillar R.P."/>
            <person name="Rayko E."/>
            <person name="Salamov A."/>
            <person name="Vandepoele K."/>
            <person name="Beszteri B."/>
            <person name="Gruber A."/>
            <person name="Heijde M."/>
            <person name="Katinka M."/>
            <person name="Mock T."/>
            <person name="Valentin K."/>
            <person name="Verret F."/>
            <person name="Berges J.A."/>
            <person name="Brownlee C."/>
            <person name="Cadoret J.P."/>
            <person name="Chiovitti A."/>
            <person name="Choi C.J."/>
            <person name="Coesel S."/>
            <person name="De Martino A."/>
            <person name="Detter J.C."/>
            <person name="Durkin C."/>
            <person name="Falciatore A."/>
            <person name="Fournet J."/>
            <person name="Haruta M."/>
            <person name="Huysman M.J."/>
            <person name="Jenkins B.D."/>
            <person name="Jiroutova K."/>
            <person name="Jorgensen R.E."/>
            <person name="Joubert Y."/>
            <person name="Kaplan A."/>
            <person name="Kroger N."/>
            <person name="Kroth P.G."/>
            <person name="La Roche J."/>
            <person name="Lindquist E."/>
            <person name="Lommer M."/>
            <person name="Martin-Jezequel V."/>
            <person name="Lopez P.J."/>
            <person name="Lucas S."/>
            <person name="Mangogna M."/>
            <person name="McGinnis K."/>
            <person name="Medlin L.K."/>
            <person name="Montsant A."/>
            <person name="Oudot-Le Secq M.P."/>
            <person name="Napoli C."/>
            <person name="Obornik M."/>
            <person name="Parker M.S."/>
            <person name="Petit J.L."/>
            <person name="Porcel B.M."/>
            <person name="Poulsen N."/>
            <person name="Robison M."/>
            <person name="Rychlewski L."/>
            <person name="Rynearson T.A."/>
            <person name="Schmutz J."/>
            <person name="Shapiro H."/>
            <person name="Siaut M."/>
            <person name="Stanley M."/>
            <person name="Sussman M.R."/>
            <person name="Taylor A.R."/>
            <person name="Vardi A."/>
            <person name="von Dassow P."/>
            <person name="Vyverman W."/>
            <person name="Willis A."/>
            <person name="Wyrwicz L.S."/>
            <person name="Rokhsar D.S."/>
            <person name="Weissenbach J."/>
            <person name="Armbrust E.V."/>
            <person name="Green B.R."/>
            <person name="Van de Peer Y."/>
            <person name="Grigoriev I.V."/>
        </authorList>
    </citation>
    <scope>NUCLEOTIDE SEQUENCE [LARGE SCALE GENOMIC DNA]</scope>
    <source>
        <strain evidence="2 3">CCMP1335</strain>
    </source>
</reference>
<gene>
    <name evidence="2" type="ORF">THAPSDRAFT_25108</name>
</gene>
<reference evidence="2 3" key="1">
    <citation type="journal article" date="2004" name="Science">
        <title>The genome of the diatom Thalassiosira pseudonana: ecology, evolution, and metabolism.</title>
        <authorList>
            <person name="Armbrust E.V."/>
            <person name="Berges J.A."/>
            <person name="Bowler C."/>
            <person name="Green B.R."/>
            <person name="Martinez D."/>
            <person name="Putnam N.H."/>
            <person name="Zhou S."/>
            <person name="Allen A.E."/>
            <person name="Apt K.E."/>
            <person name="Bechner M."/>
            <person name="Brzezinski M.A."/>
            <person name="Chaal B.K."/>
            <person name="Chiovitti A."/>
            <person name="Davis A.K."/>
            <person name="Demarest M.S."/>
            <person name="Detter J.C."/>
            <person name="Glavina T."/>
            <person name="Goodstein D."/>
            <person name="Hadi M.Z."/>
            <person name="Hellsten U."/>
            <person name="Hildebrand M."/>
            <person name="Jenkins B.D."/>
            <person name="Jurka J."/>
            <person name="Kapitonov V.V."/>
            <person name="Kroger N."/>
            <person name="Lau W.W."/>
            <person name="Lane T.W."/>
            <person name="Larimer F.W."/>
            <person name="Lippmeier J.C."/>
            <person name="Lucas S."/>
            <person name="Medina M."/>
            <person name="Montsant A."/>
            <person name="Obornik M."/>
            <person name="Parker M.S."/>
            <person name="Palenik B."/>
            <person name="Pazour G.J."/>
            <person name="Richardson P.M."/>
            <person name="Rynearson T.A."/>
            <person name="Saito M.A."/>
            <person name="Schwartz D.C."/>
            <person name="Thamatrakoln K."/>
            <person name="Valentin K."/>
            <person name="Vardi A."/>
            <person name="Wilkerson F.P."/>
            <person name="Rokhsar D.S."/>
        </authorList>
    </citation>
    <scope>NUCLEOTIDE SEQUENCE [LARGE SCALE GENOMIC DNA]</scope>
    <source>
        <strain evidence="2 3">CCMP1335</strain>
    </source>
</reference>
<dbReference type="eggNOG" id="ENOG502RUJD">
    <property type="taxonomic scope" value="Eukaryota"/>
</dbReference>
<proteinExistence type="predicted"/>
<feature type="compositionally biased region" description="Low complexity" evidence="1">
    <location>
        <begin position="18"/>
        <end position="29"/>
    </location>
</feature>
<dbReference type="GeneID" id="7449973"/>
<keyword evidence="3" id="KW-1185">Reference proteome</keyword>
<evidence type="ECO:0000256" key="1">
    <source>
        <dbReference type="SAM" id="MobiDB-lite"/>
    </source>
</evidence>
<feature type="compositionally biased region" description="Basic and acidic residues" evidence="1">
    <location>
        <begin position="407"/>
        <end position="422"/>
    </location>
</feature>
<feature type="region of interest" description="Disordered" evidence="1">
    <location>
        <begin position="1"/>
        <end position="29"/>
    </location>
</feature>
<dbReference type="AlphaFoldDB" id="B8LCE5"/>
<dbReference type="RefSeq" id="XP_002296771.1">
    <property type="nucleotide sequence ID" value="XM_002296735.1"/>
</dbReference>
<name>B8LCE5_THAPS</name>
<protein>
    <submittedName>
        <fullName evidence="2">Uncharacterized protein</fullName>
    </submittedName>
</protein>
<dbReference type="PaxDb" id="35128-Thaps25108"/>
<evidence type="ECO:0000313" key="3">
    <source>
        <dbReference type="Proteomes" id="UP000001449"/>
    </source>
</evidence>